<dbReference type="Gene3D" id="2.10.220.10">
    <property type="entry name" value="Hormone Receptor, Insulin-like Growth Factor Receptor 1, Chain A, domain 2"/>
    <property type="match status" value="1"/>
</dbReference>
<dbReference type="CDD" id="cd00064">
    <property type="entry name" value="FU"/>
    <property type="match status" value="6"/>
</dbReference>
<feature type="transmembrane region" description="Helical" evidence="1">
    <location>
        <begin position="1719"/>
        <end position="1739"/>
    </location>
</feature>
<dbReference type="HOGENOM" id="CLU_001625_1_0_1"/>
<dbReference type="SUPFAM" id="SSF57184">
    <property type="entry name" value="Growth factor receptor domain"/>
    <property type="match status" value="4"/>
</dbReference>
<name>Q232T8_TETTS</name>
<dbReference type="InterPro" id="IPR002859">
    <property type="entry name" value="PKD/REJ-like"/>
</dbReference>
<dbReference type="Proteomes" id="UP000009168">
    <property type="component" value="Unassembled WGS sequence"/>
</dbReference>
<keyword evidence="1" id="KW-0812">Transmembrane</keyword>
<gene>
    <name evidence="3" type="ORF">TTHERM_01321600</name>
</gene>
<keyword evidence="4" id="KW-1185">Reference proteome</keyword>
<dbReference type="InParanoid" id="Q232T8"/>
<evidence type="ECO:0000259" key="2">
    <source>
        <dbReference type="Pfam" id="PF02010"/>
    </source>
</evidence>
<protein>
    <submittedName>
        <fullName evidence="3">REJ domain protein</fullName>
    </submittedName>
</protein>
<dbReference type="InterPro" id="IPR009030">
    <property type="entry name" value="Growth_fac_rcpt_cys_sf"/>
</dbReference>
<sequence length="1809" mass="206123">MICDSTCQTCDGPNFNNCQSCQTGLYYNFSTKQCLCDSTCKTCNGPNSNNCLSCNTGIYYNSSTKQCLCDSTCKTCNGPNSNNCLSCNTGLYYNQLTQECKCDPTCKTCDGPNSNNCLSCDPIYYYNQSTKQCIICDSTCKTCDGPQSSNCLSCQTGIYYNQSTKQCICDLTCKTCDGPNSHSCLSCNPIYYYNQSTKQCIICDSTCKTCDGPQSSNCLSCQTGIYYNQSTKQCICDSTCKTCDGPNSHSCLSCDPIYYYNQSSKECIICDSTCKTCDGPNTNNCLSCSSGLYYQQTTKECVKSCNKNQFPNLLLQQCQLCDITCASCDGKDPNNCLSCQPNTFLYNKTCVSNCPNGFKSNIITLTCDSCQNYWSLQCNPCDPSCKLCDQPYIQNGKCQTCYDETRQFDVSSKLCVCRNKNDSRNILYQCSYQNIAVVDAKLSATSPYLSIDFGSPLMNILSDTPQSLCSQIFDKATLDMIGQDSQCEISGNKIKVNLTDSSTMMENNSIVFLQNKLQFVDYSDQFINVFYRNITFQDPPGIPQLQFSYNHIENSCNPINITLYNLQNDAGRKFMSLNWTLNQIVGSISNEQQDIIKEILLKASSNKTTSLIIDSKFIPPNINITISFSYFLKVNQTGTQTFTIIYQKQKLIRINHQQSLYPPIYRFMSLSFYFQFYIESCELGQITYFNEPVDLQLVSNQLQKQSLSQYNQSSFQYDILPYSLASNQFFNMSLILNLSSDNRIAAIQNISASVQITDLYLQIIGGPSFVQGYQNKMVLDTESRDYEIQDQNSLSNINISWKCSSLSSADHICYDQQNNQIQFQQGASSISFPAKTFQPYTAVQFIVSGQKDSRQTSYTTTCIFTELDIPPLKIVLAATSRNRKINLNDDLNFQIIYGENIASDYLSYAGAIIYDGNAVAALKFDYFQIRFRIWNYFQKISPLKPTLQIRFSVYNPLFVMPSSSIITIQINIPPQNCILNINPLQGIALETIFQIQFLNCTDEDLPLTYQFFYYNSIDDAQQELVTPWNILRRQIQDQTLNNSIQTVLPNGNLIVMAQVMDSYLGVYNTSSVIQVQAQNKSADEYYKLVNQLTSQTFQSPNQEITKQLVTLSIIAEDISKSNQHTQQLSDLVSLLTQNIQQLSFQIPKFSLLSTFANKVTAQLSQLIFNSSSQSDITTQKNKIFDQLQKILQNTNSSIQSSNLSHLQQNNDIQIQNMVDSFKILNSSVSLWSNNSQEDYQSYDKISNQIGNLLNNISIPNQGQIILNGSLSTLLSDVVTQKNLFKYIITVDESNSVNQTSIFSITRNNYKQNIYENTSYFQSYTQQFKNIIQNFTYSKNEVISPQIYNLSSQQTFNQSNIVYQFNDANSSKLYNMTCLQQNDLQWSKKNCGISKNSQNSYMCLCESQKPTTIIEDIDDMLLKNKNLQTAFGEQGLLNIANFKNFYKYVVFWLLTSFTLIQIILFIIGKYLDKYSVKRRYSKVHNQELNNQQQNEIQEQDICENSQIINNGVFQEPPFNNQLQSNNKIQPEIQQNQQISSPFDENIRTYNNGRRKRQKFYNSQILQTQRTLKQCQEQIIEKNEEMPAESNQLQIIKSQSSTRSIEKMKTQTNSQAQIKEVQDEEEIQKINAYLQLSKVKKIAIFHQFFSIFCIYDNILQRPLRFTLLYLKVLHTLVISILFQGYNMLDQQIVISIINSSIMKTAFFGIIYAFKKGSIGKVISLILQIGISLVYFYLVLAVSSGKTPSESNQFIILFIVSFLIEMVFLELIKVFCMIQLIQKYIKNNESENIFSKLYALLDLKQTIINIDV</sequence>
<feature type="transmembrane region" description="Helical" evidence="1">
    <location>
        <begin position="1448"/>
        <end position="1470"/>
    </location>
</feature>
<dbReference type="SMART" id="SM00261">
    <property type="entry name" value="FU"/>
    <property type="match status" value="6"/>
</dbReference>
<dbReference type="PANTHER" id="PTHR15332:SF175">
    <property type="entry name" value="PROPROTEIN CONVERTASE SUBTILISIN_KEXIN TYPE 5-LIKE"/>
    <property type="match status" value="1"/>
</dbReference>
<dbReference type="PANTHER" id="PTHR15332">
    <property type="entry name" value="PROPROTEIN CONVERTASE SUBTILISIN_KEXIN TYPE 5-LIKE"/>
    <property type="match status" value="1"/>
</dbReference>
<dbReference type="InterPro" id="IPR006212">
    <property type="entry name" value="Furin_repeat"/>
</dbReference>
<dbReference type="Pfam" id="PF02010">
    <property type="entry name" value="REJ"/>
    <property type="match status" value="1"/>
</dbReference>
<accession>Q232T8</accession>
<feature type="transmembrane region" description="Helical" evidence="1">
    <location>
        <begin position="1751"/>
        <end position="1773"/>
    </location>
</feature>
<organism evidence="3 4">
    <name type="scientific">Tetrahymena thermophila (strain SB210)</name>
    <dbReference type="NCBI Taxonomy" id="312017"/>
    <lineage>
        <taxon>Eukaryota</taxon>
        <taxon>Sar</taxon>
        <taxon>Alveolata</taxon>
        <taxon>Ciliophora</taxon>
        <taxon>Intramacronucleata</taxon>
        <taxon>Oligohymenophorea</taxon>
        <taxon>Hymenostomatida</taxon>
        <taxon>Tetrahymenina</taxon>
        <taxon>Tetrahymenidae</taxon>
        <taxon>Tetrahymena</taxon>
    </lineage>
</organism>
<proteinExistence type="predicted"/>
<keyword evidence="1" id="KW-1133">Transmembrane helix</keyword>
<dbReference type="GeneID" id="7842040"/>
<evidence type="ECO:0000313" key="3">
    <source>
        <dbReference type="EMBL" id="EAR91547.2"/>
    </source>
</evidence>
<dbReference type="EMBL" id="GG662771">
    <property type="protein sequence ID" value="EAR91547.2"/>
    <property type="molecule type" value="Genomic_DNA"/>
</dbReference>
<evidence type="ECO:0000313" key="4">
    <source>
        <dbReference type="Proteomes" id="UP000009168"/>
    </source>
</evidence>
<keyword evidence="1" id="KW-0472">Membrane</keyword>
<feature type="transmembrane region" description="Helical" evidence="1">
    <location>
        <begin position="1690"/>
        <end position="1712"/>
    </location>
</feature>
<feature type="transmembrane region" description="Helical" evidence="1">
    <location>
        <begin position="1666"/>
        <end position="1684"/>
    </location>
</feature>
<reference evidence="4" key="1">
    <citation type="journal article" date="2006" name="PLoS Biol.">
        <title>Macronuclear genome sequence of the ciliate Tetrahymena thermophila, a model eukaryote.</title>
        <authorList>
            <person name="Eisen J.A."/>
            <person name="Coyne R.S."/>
            <person name="Wu M."/>
            <person name="Wu D."/>
            <person name="Thiagarajan M."/>
            <person name="Wortman J.R."/>
            <person name="Badger J.H."/>
            <person name="Ren Q."/>
            <person name="Amedeo P."/>
            <person name="Jones K.M."/>
            <person name="Tallon L.J."/>
            <person name="Delcher A.L."/>
            <person name="Salzberg S.L."/>
            <person name="Silva J.C."/>
            <person name="Haas B.J."/>
            <person name="Majoros W.H."/>
            <person name="Farzad M."/>
            <person name="Carlton J.M."/>
            <person name="Smith R.K. Jr."/>
            <person name="Garg J."/>
            <person name="Pearlman R.E."/>
            <person name="Karrer K.M."/>
            <person name="Sun L."/>
            <person name="Manning G."/>
            <person name="Elde N.C."/>
            <person name="Turkewitz A.P."/>
            <person name="Asai D.J."/>
            <person name="Wilkes D.E."/>
            <person name="Wang Y."/>
            <person name="Cai H."/>
            <person name="Collins K."/>
            <person name="Stewart B.A."/>
            <person name="Lee S.R."/>
            <person name="Wilamowska K."/>
            <person name="Weinberg Z."/>
            <person name="Ruzzo W.L."/>
            <person name="Wloga D."/>
            <person name="Gaertig J."/>
            <person name="Frankel J."/>
            <person name="Tsao C.-C."/>
            <person name="Gorovsky M.A."/>
            <person name="Keeling P.J."/>
            <person name="Waller R.F."/>
            <person name="Patron N.J."/>
            <person name="Cherry J.M."/>
            <person name="Stover N.A."/>
            <person name="Krieger C.J."/>
            <person name="del Toro C."/>
            <person name="Ryder H.F."/>
            <person name="Williamson S.C."/>
            <person name="Barbeau R.A."/>
            <person name="Hamilton E.P."/>
            <person name="Orias E."/>
        </authorList>
    </citation>
    <scope>NUCLEOTIDE SEQUENCE [LARGE SCALE GENOMIC DNA]</scope>
    <source>
        <strain evidence="4">SB210</strain>
    </source>
</reference>
<dbReference type="eggNOG" id="KOG3525">
    <property type="taxonomic scope" value="Eukaryota"/>
</dbReference>
<feature type="domain" description="PKD/REJ-like" evidence="2">
    <location>
        <begin position="680"/>
        <end position="1110"/>
    </location>
</feature>
<dbReference type="RefSeq" id="XP_001011792.2">
    <property type="nucleotide sequence ID" value="XM_001011792.2"/>
</dbReference>
<dbReference type="OrthoDB" id="410989at2759"/>
<dbReference type="KEGG" id="tet:TTHERM_01321600"/>
<evidence type="ECO:0000256" key="1">
    <source>
        <dbReference type="SAM" id="Phobius"/>
    </source>
</evidence>